<sequence length="291" mass="34423">MKEYRVEEKYIGVRIDRYLRKEFPNLSLGDIFKTLRTGKIKVNGKKVKENYRFLEEDRIQNYLQVEEKEKMTFIHLSQEEKKRLEDGIFYQDTDILVFYKKAGELMHKGSSHDYGLAEQFQAYFQNEDFHFVNRLDKETSGLVLGGKCLKIVRELAEAIKKRTIIKKYYIIIEGIPEKNHFSLKTYLKKGENKVLESKTAKEEYKECSASFSVIRKNKEYSLLEAVLETGRTHQLRVQLAGIGFPILGDIKYGKKRAKRMYLHSHLLKISDWEKEWDTGIPTEFLSYFNNK</sequence>
<dbReference type="InterPro" id="IPR002942">
    <property type="entry name" value="S4_RNA-bd"/>
</dbReference>
<accession>A0A133N7G5</accession>
<dbReference type="Pfam" id="PF00849">
    <property type="entry name" value="PseudoU_synth_2"/>
    <property type="match status" value="1"/>
</dbReference>
<dbReference type="PROSITE" id="PS01129">
    <property type="entry name" value="PSI_RLU"/>
    <property type="match status" value="1"/>
</dbReference>
<comment type="caution">
    <text evidence="5">The sequence shown here is derived from an EMBL/GenBank/DDBJ whole genome shotgun (WGS) entry which is preliminary data.</text>
</comment>
<dbReference type="SUPFAM" id="SSF55174">
    <property type="entry name" value="Alpha-L RNA-binding motif"/>
    <property type="match status" value="1"/>
</dbReference>
<protein>
    <submittedName>
        <fullName evidence="5">Pseudouridine synthase, RluA family</fullName>
    </submittedName>
</protein>
<dbReference type="InterPro" id="IPR006224">
    <property type="entry name" value="PsdUridine_synth_RluA-like_CS"/>
</dbReference>
<dbReference type="EMBL" id="LRPX01000103">
    <property type="protein sequence ID" value="KXA12227.1"/>
    <property type="molecule type" value="Genomic_DNA"/>
</dbReference>
<dbReference type="Proteomes" id="UP000070617">
    <property type="component" value="Unassembled WGS sequence"/>
</dbReference>
<dbReference type="Gene3D" id="3.10.290.10">
    <property type="entry name" value="RNA-binding S4 domain"/>
    <property type="match status" value="1"/>
</dbReference>
<proteinExistence type="inferred from homology"/>
<dbReference type="PANTHER" id="PTHR21600:SF83">
    <property type="entry name" value="PSEUDOURIDYLATE SYNTHASE RPUSD4, MITOCHONDRIAL"/>
    <property type="match status" value="1"/>
</dbReference>
<dbReference type="STRING" id="134605.HMPREF3206_01811"/>
<dbReference type="CDD" id="cd02869">
    <property type="entry name" value="PseudoU_synth_RluA_like"/>
    <property type="match status" value="1"/>
</dbReference>
<evidence type="ECO:0000256" key="3">
    <source>
        <dbReference type="PROSITE-ProRule" id="PRU00182"/>
    </source>
</evidence>
<dbReference type="PANTHER" id="PTHR21600">
    <property type="entry name" value="MITOCHONDRIAL RNA PSEUDOURIDINE SYNTHASE"/>
    <property type="match status" value="1"/>
</dbReference>
<dbReference type="PROSITE" id="PS50889">
    <property type="entry name" value="S4"/>
    <property type="match status" value="1"/>
</dbReference>
<dbReference type="InterPro" id="IPR036986">
    <property type="entry name" value="S4_RNA-bd_sf"/>
</dbReference>
<evidence type="ECO:0000313" key="6">
    <source>
        <dbReference type="Proteomes" id="UP000070617"/>
    </source>
</evidence>
<gene>
    <name evidence="5" type="ORF">HMPREF3206_01811</name>
</gene>
<evidence type="ECO:0000256" key="1">
    <source>
        <dbReference type="ARBA" id="ARBA00010876"/>
    </source>
</evidence>
<dbReference type="InterPro" id="IPR006145">
    <property type="entry name" value="PsdUridine_synth_RsuA/RluA"/>
</dbReference>
<keyword evidence="3" id="KW-0694">RNA-binding</keyword>
<dbReference type="GO" id="GO:0000455">
    <property type="term" value="P:enzyme-directed rRNA pseudouridine synthesis"/>
    <property type="evidence" value="ECO:0007669"/>
    <property type="project" value="UniProtKB-ARBA"/>
</dbReference>
<evidence type="ECO:0000259" key="4">
    <source>
        <dbReference type="SMART" id="SM00363"/>
    </source>
</evidence>
<comment type="similarity">
    <text evidence="1">Belongs to the pseudouridine synthase RluA family.</text>
</comment>
<name>A0A133N7G5_9FUSO</name>
<dbReference type="Pfam" id="PF01479">
    <property type="entry name" value="S4"/>
    <property type="match status" value="1"/>
</dbReference>
<feature type="domain" description="RNA-binding S4" evidence="4">
    <location>
        <begin position="13"/>
        <end position="70"/>
    </location>
</feature>
<dbReference type="CDD" id="cd00165">
    <property type="entry name" value="S4"/>
    <property type="match status" value="1"/>
</dbReference>
<dbReference type="RefSeq" id="WP_010680478.1">
    <property type="nucleotide sequence ID" value="NZ_KQ956579.1"/>
</dbReference>
<dbReference type="SUPFAM" id="SSF55120">
    <property type="entry name" value="Pseudouridine synthase"/>
    <property type="match status" value="1"/>
</dbReference>
<keyword evidence="2" id="KW-0413">Isomerase</keyword>
<dbReference type="AlphaFoldDB" id="A0A133N7G5"/>
<evidence type="ECO:0000256" key="2">
    <source>
        <dbReference type="ARBA" id="ARBA00023235"/>
    </source>
</evidence>
<dbReference type="GO" id="GO:0003723">
    <property type="term" value="F:RNA binding"/>
    <property type="evidence" value="ECO:0007669"/>
    <property type="project" value="UniProtKB-KW"/>
</dbReference>
<dbReference type="GO" id="GO:0120159">
    <property type="term" value="F:rRNA pseudouridine synthase activity"/>
    <property type="evidence" value="ECO:0007669"/>
    <property type="project" value="UniProtKB-ARBA"/>
</dbReference>
<reference evidence="6" key="1">
    <citation type="submission" date="2016-01" db="EMBL/GenBank/DDBJ databases">
        <authorList>
            <person name="Mitreva M."/>
            <person name="Pepin K.H."/>
            <person name="Mihindukulasuriya K.A."/>
            <person name="Fulton R."/>
            <person name="Fronick C."/>
            <person name="O'Laughlin M."/>
            <person name="Miner T."/>
            <person name="Herter B."/>
            <person name="Rosa B.A."/>
            <person name="Cordes M."/>
            <person name="Tomlinson C."/>
            <person name="Wollam A."/>
            <person name="Palsikar V.B."/>
            <person name="Mardis E.R."/>
            <person name="Wilson R.K."/>
        </authorList>
    </citation>
    <scope>NUCLEOTIDE SEQUENCE [LARGE SCALE GENOMIC DNA]</scope>
    <source>
        <strain evidence="6">CMW8396</strain>
    </source>
</reference>
<keyword evidence="6" id="KW-1185">Reference proteome</keyword>
<dbReference type="InterPro" id="IPR020103">
    <property type="entry name" value="PsdUridine_synth_cat_dom_sf"/>
</dbReference>
<dbReference type="PATRIC" id="fig|134605.3.peg.1789"/>
<dbReference type="InterPro" id="IPR050188">
    <property type="entry name" value="RluA_PseudoU_synthase"/>
</dbReference>
<dbReference type="SMART" id="SM00363">
    <property type="entry name" value="S4"/>
    <property type="match status" value="1"/>
</dbReference>
<organism evidence="5 6">
    <name type="scientific">Fusobacterium equinum</name>
    <dbReference type="NCBI Taxonomy" id="134605"/>
    <lineage>
        <taxon>Bacteria</taxon>
        <taxon>Fusobacteriati</taxon>
        <taxon>Fusobacteriota</taxon>
        <taxon>Fusobacteriia</taxon>
        <taxon>Fusobacteriales</taxon>
        <taxon>Fusobacteriaceae</taxon>
        <taxon>Fusobacterium</taxon>
    </lineage>
</organism>
<evidence type="ECO:0000313" key="5">
    <source>
        <dbReference type="EMBL" id="KXA12227.1"/>
    </source>
</evidence>
<dbReference type="Gene3D" id="3.30.2350.10">
    <property type="entry name" value="Pseudouridine synthase"/>
    <property type="match status" value="1"/>
</dbReference>